<evidence type="ECO:0000256" key="1">
    <source>
        <dbReference type="SAM" id="Phobius"/>
    </source>
</evidence>
<dbReference type="EMBL" id="BMOM01000007">
    <property type="protein sequence ID" value="GGM05490.1"/>
    <property type="molecule type" value="Genomic_DNA"/>
</dbReference>
<keyword evidence="4" id="KW-1185">Reference proteome</keyword>
<name>A0ABQ2GP22_9DEIO</name>
<evidence type="ECO:0000313" key="4">
    <source>
        <dbReference type="Proteomes" id="UP000661918"/>
    </source>
</evidence>
<accession>A0ABQ2GP22</accession>
<feature type="transmembrane region" description="Helical" evidence="1">
    <location>
        <begin position="45"/>
        <end position="64"/>
    </location>
</feature>
<keyword evidence="1" id="KW-0472">Membrane</keyword>
<dbReference type="RefSeq" id="WP_188902472.1">
    <property type="nucleotide sequence ID" value="NZ_BMOM01000007.1"/>
</dbReference>
<feature type="domain" description="Bacterial Pleckstrin homology" evidence="2">
    <location>
        <begin position="70"/>
        <end position="169"/>
    </location>
</feature>
<dbReference type="InterPro" id="IPR027783">
    <property type="entry name" value="Bacterial_PH-related"/>
</dbReference>
<protein>
    <recommendedName>
        <fullName evidence="2">Bacterial Pleckstrin homology domain-containing protein</fullName>
    </recommendedName>
</protein>
<keyword evidence="1" id="KW-0812">Transmembrane</keyword>
<comment type="caution">
    <text evidence="3">The sequence shown here is derived from an EMBL/GenBank/DDBJ whole genome shotgun (WGS) entry which is preliminary data.</text>
</comment>
<dbReference type="Pfam" id="PF10882">
    <property type="entry name" value="bPH_5"/>
    <property type="match status" value="1"/>
</dbReference>
<sequence length="175" mass="18394">MMGPVQGRSVPVAAAPASPVLRAVTWGVPALLMAGAFIPDEDSTPLQRGAAVVLALALLAWFLLAPRRLAYTLTPDAVVIQRALNQTRLPYSELSARTTSGILGLRTFGTGLPGYLSGHFLLAHDEQGVRRVLAAASRGRGGVLLQSGSRHYFLTPADPGAFLAELARRGAQVTS</sequence>
<proteinExistence type="predicted"/>
<gene>
    <name evidence="3" type="ORF">GCM10010841_12360</name>
</gene>
<reference evidence="4" key="1">
    <citation type="journal article" date="2019" name="Int. J. Syst. Evol. Microbiol.">
        <title>The Global Catalogue of Microorganisms (GCM) 10K type strain sequencing project: providing services to taxonomists for standard genome sequencing and annotation.</title>
        <authorList>
            <consortium name="The Broad Institute Genomics Platform"/>
            <consortium name="The Broad Institute Genome Sequencing Center for Infectious Disease"/>
            <person name="Wu L."/>
            <person name="Ma J."/>
        </authorList>
    </citation>
    <scope>NUCLEOTIDE SEQUENCE [LARGE SCALE GENOMIC DNA]</scope>
    <source>
        <strain evidence="4">JCM 15443</strain>
    </source>
</reference>
<keyword evidence="1" id="KW-1133">Transmembrane helix</keyword>
<feature type="transmembrane region" description="Helical" evidence="1">
    <location>
        <begin position="20"/>
        <end position="39"/>
    </location>
</feature>
<evidence type="ECO:0000313" key="3">
    <source>
        <dbReference type="EMBL" id="GGM05490.1"/>
    </source>
</evidence>
<organism evidence="3 4">
    <name type="scientific">Deinococcus aerophilus</name>
    <dbReference type="NCBI Taxonomy" id="522488"/>
    <lineage>
        <taxon>Bacteria</taxon>
        <taxon>Thermotogati</taxon>
        <taxon>Deinococcota</taxon>
        <taxon>Deinococci</taxon>
        <taxon>Deinococcales</taxon>
        <taxon>Deinococcaceae</taxon>
        <taxon>Deinococcus</taxon>
    </lineage>
</organism>
<evidence type="ECO:0000259" key="2">
    <source>
        <dbReference type="Pfam" id="PF10882"/>
    </source>
</evidence>
<dbReference type="Proteomes" id="UP000661918">
    <property type="component" value="Unassembled WGS sequence"/>
</dbReference>